<name>A0A3A9ZLK2_9ACTN</name>
<gene>
    <name evidence="3" type="ORF">D7223_06860</name>
</gene>
<dbReference type="OrthoDB" id="9796770at2"/>
<evidence type="ECO:0000313" key="4">
    <source>
        <dbReference type="Proteomes" id="UP000281726"/>
    </source>
</evidence>
<dbReference type="PANTHER" id="PTHR43798">
    <property type="entry name" value="MONOACYLGLYCEROL LIPASE"/>
    <property type="match status" value="1"/>
</dbReference>
<dbReference type="InterPro" id="IPR000073">
    <property type="entry name" value="AB_hydrolase_1"/>
</dbReference>
<dbReference type="PRINTS" id="PR00111">
    <property type="entry name" value="ABHYDROLASE"/>
</dbReference>
<proteinExistence type="predicted"/>
<organism evidence="3 4">
    <name type="scientific">Micromonospora endolithica</name>
    <dbReference type="NCBI Taxonomy" id="230091"/>
    <lineage>
        <taxon>Bacteria</taxon>
        <taxon>Bacillati</taxon>
        <taxon>Actinomycetota</taxon>
        <taxon>Actinomycetes</taxon>
        <taxon>Micromonosporales</taxon>
        <taxon>Micromonosporaceae</taxon>
        <taxon>Micromonospora</taxon>
    </lineage>
</organism>
<dbReference type="GO" id="GO:0016020">
    <property type="term" value="C:membrane"/>
    <property type="evidence" value="ECO:0007669"/>
    <property type="project" value="TreeGrafter"/>
</dbReference>
<evidence type="ECO:0000259" key="2">
    <source>
        <dbReference type="Pfam" id="PF00561"/>
    </source>
</evidence>
<accession>A0A3A9ZLK2</accession>
<dbReference type="AlphaFoldDB" id="A0A3A9ZLK2"/>
<evidence type="ECO:0000313" key="3">
    <source>
        <dbReference type="EMBL" id="RKN49222.1"/>
    </source>
</evidence>
<dbReference type="Pfam" id="PF00561">
    <property type="entry name" value="Abhydrolase_1"/>
    <property type="match status" value="1"/>
</dbReference>
<dbReference type="InterPro" id="IPR029058">
    <property type="entry name" value="AB_hydrolase_fold"/>
</dbReference>
<dbReference type="GO" id="GO:0016787">
    <property type="term" value="F:hydrolase activity"/>
    <property type="evidence" value="ECO:0007669"/>
    <property type="project" value="UniProtKB-KW"/>
</dbReference>
<dbReference type="PANTHER" id="PTHR43798:SF31">
    <property type="entry name" value="AB HYDROLASE SUPERFAMILY PROTEIN YCLE"/>
    <property type="match status" value="1"/>
</dbReference>
<dbReference type="Proteomes" id="UP000281726">
    <property type="component" value="Unassembled WGS sequence"/>
</dbReference>
<dbReference type="SUPFAM" id="SSF53474">
    <property type="entry name" value="alpha/beta-Hydrolases"/>
    <property type="match status" value="1"/>
</dbReference>
<evidence type="ECO:0000256" key="1">
    <source>
        <dbReference type="ARBA" id="ARBA00022801"/>
    </source>
</evidence>
<dbReference type="InterPro" id="IPR050266">
    <property type="entry name" value="AB_hydrolase_sf"/>
</dbReference>
<sequence length="285" mass="30172">MPTYPGSDGTSLHYDDLDPADGGATPVVVLAGGAARHPEYLGDLAGLADRQRLVVPHLRGVGRSPLPDDVEVASFWRQAEDVDRLRTHLGLDRLVLLGHSAGTRLAIAYAARFPERVAGLVLVTPPSAHLVDVPSDADDIIARRRGEPEFDAALAALSAGPETHDDDGLHEWWLRVGPFSYAAWGDRERAHAPVGRISYAANRAYFGVDPPADLPARLGAVTAPVLVVAGAEDGSTGLAPVVALAHLFPNGTVAVIERSGHFPWVEQPAAFRQAVDAFLAPLAGR</sequence>
<dbReference type="EMBL" id="RBAK01000002">
    <property type="protein sequence ID" value="RKN49222.1"/>
    <property type="molecule type" value="Genomic_DNA"/>
</dbReference>
<comment type="caution">
    <text evidence="3">The sequence shown here is derived from an EMBL/GenBank/DDBJ whole genome shotgun (WGS) entry which is preliminary data.</text>
</comment>
<keyword evidence="4" id="KW-1185">Reference proteome</keyword>
<protein>
    <submittedName>
        <fullName evidence="3">Alpha/beta hydrolase</fullName>
    </submittedName>
</protein>
<keyword evidence="1 3" id="KW-0378">Hydrolase</keyword>
<dbReference type="Gene3D" id="3.40.50.1820">
    <property type="entry name" value="alpha/beta hydrolase"/>
    <property type="match status" value="1"/>
</dbReference>
<dbReference type="RefSeq" id="WP_120726192.1">
    <property type="nucleotide sequence ID" value="NZ_RBAK01000002.1"/>
</dbReference>
<reference evidence="3 4" key="1">
    <citation type="journal article" date="2004" name="Syst. Appl. Microbiol.">
        <title>Cryptoendolithic actinomycetes from antarctic sandstone rock samples: Micromonospora endolithica sp. nov. and two isolates related to Micromonospora coerulea Jensen 1932.</title>
        <authorList>
            <person name="Hirsch P."/>
            <person name="Mevs U."/>
            <person name="Kroppenstedt R.M."/>
            <person name="Schumann P."/>
            <person name="Stackebrandt E."/>
        </authorList>
    </citation>
    <scope>NUCLEOTIDE SEQUENCE [LARGE SCALE GENOMIC DNA]</scope>
    <source>
        <strain evidence="3 4">JCM 12677</strain>
    </source>
</reference>
<feature type="domain" description="AB hydrolase-1" evidence="2">
    <location>
        <begin position="26"/>
        <end position="264"/>
    </location>
</feature>